<evidence type="ECO:0000313" key="2">
    <source>
        <dbReference type="Proteomes" id="UP000198282"/>
    </source>
</evidence>
<evidence type="ECO:0000313" key="1">
    <source>
        <dbReference type="EMBL" id="SNT30241.1"/>
    </source>
</evidence>
<dbReference type="EMBL" id="FZOD01000033">
    <property type="protein sequence ID" value="SNT30241.1"/>
    <property type="molecule type" value="Genomic_DNA"/>
</dbReference>
<reference evidence="1 2" key="1">
    <citation type="submission" date="2017-06" db="EMBL/GenBank/DDBJ databases">
        <authorList>
            <person name="Kim H.J."/>
            <person name="Triplett B.A."/>
        </authorList>
    </citation>
    <scope>NUCLEOTIDE SEQUENCE [LARGE SCALE GENOMIC DNA]</scope>
    <source>
        <strain evidence="1 2">CGMCC 4.2132</strain>
    </source>
</reference>
<gene>
    <name evidence="1" type="ORF">SAMN05216276_103350</name>
</gene>
<dbReference type="PANTHER" id="PTHR43205:SF42">
    <property type="entry name" value="ALCOHOL DEHYDROGENASE, ZINC-CONTAINING (AFU_ORTHOLOGUE AFUA_7G04530)"/>
    <property type="match status" value="1"/>
</dbReference>
<dbReference type="Gene3D" id="3.90.180.10">
    <property type="entry name" value="Medium-chain alcohol dehydrogenases, catalytic domain"/>
    <property type="match status" value="1"/>
</dbReference>
<name>A0A239LIG2_9ACTN</name>
<dbReference type="AlphaFoldDB" id="A0A239LIG2"/>
<dbReference type="Proteomes" id="UP000198282">
    <property type="component" value="Unassembled WGS sequence"/>
</dbReference>
<keyword evidence="2" id="KW-1185">Reference proteome</keyword>
<evidence type="ECO:0008006" key="3">
    <source>
        <dbReference type="Google" id="ProtNLM"/>
    </source>
</evidence>
<dbReference type="InterPro" id="IPR045010">
    <property type="entry name" value="MDR_fam"/>
</dbReference>
<dbReference type="RefSeq" id="WP_089210370.1">
    <property type="nucleotide sequence ID" value="NZ_FZOD01000033.1"/>
</dbReference>
<protein>
    <recommendedName>
        <fullName evidence="3">Zinc-binding dehydrogenase</fullName>
    </recommendedName>
</protein>
<dbReference type="PANTHER" id="PTHR43205">
    <property type="entry name" value="PROSTAGLANDIN REDUCTASE"/>
    <property type="match status" value="1"/>
</dbReference>
<proteinExistence type="predicted"/>
<dbReference type="Gene3D" id="3.40.50.720">
    <property type="entry name" value="NAD(P)-binding Rossmann-like Domain"/>
    <property type="match status" value="1"/>
</dbReference>
<accession>A0A239LIG2</accession>
<dbReference type="OrthoDB" id="9805663at2"/>
<dbReference type="GO" id="GO:0016628">
    <property type="term" value="F:oxidoreductase activity, acting on the CH-CH group of donors, NAD or NADP as acceptor"/>
    <property type="evidence" value="ECO:0007669"/>
    <property type="project" value="InterPro"/>
</dbReference>
<sequence length="118" mass="13194">MSGGNTRSLRFAGDTVERQVDPWFVCGAISRYDGGRGPAPLHNWFHLLINQARMEGFIYMNHEARFDEIEADLLPRLRNGELRGREHVVEGLTAAPAALRMLFDGTNTGKLLVRVGQS</sequence>
<organism evidence="1 2">
    <name type="scientific">Streptosporangium subroseum</name>
    <dbReference type="NCBI Taxonomy" id="106412"/>
    <lineage>
        <taxon>Bacteria</taxon>
        <taxon>Bacillati</taxon>
        <taxon>Actinomycetota</taxon>
        <taxon>Actinomycetes</taxon>
        <taxon>Streptosporangiales</taxon>
        <taxon>Streptosporangiaceae</taxon>
        <taxon>Streptosporangium</taxon>
    </lineage>
</organism>